<evidence type="ECO:0000313" key="2">
    <source>
        <dbReference type="EMBL" id="QBQ07766.1"/>
    </source>
</evidence>
<dbReference type="CDD" id="cd14498">
    <property type="entry name" value="DSP"/>
    <property type="match status" value="1"/>
</dbReference>
<dbReference type="AlphaFoldDB" id="A0A4P7AJC8"/>
<dbReference type="EMBL" id="CP038013">
    <property type="protein sequence ID" value="QBQ07766.1"/>
    <property type="molecule type" value="Genomic_DNA"/>
</dbReference>
<gene>
    <name evidence="2" type="ORF">SGLAD_v1c05670</name>
</gene>
<dbReference type="InterPro" id="IPR000387">
    <property type="entry name" value="Tyr_Pase_dom"/>
</dbReference>
<dbReference type="Gene3D" id="3.90.190.10">
    <property type="entry name" value="Protein tyrosine phosphatase superfamily"/>
    <property type="match status" value="1"/>
</dbReference>
<dbReference type="PROSITE" id="PS50056">
    <property type="entry name" value="TYR_PHOSPHATASE_2"/>
    <property type="match status" value="1"/>
</dbReference>
<evidence type="ECO:0000313" key="3">
    <source>
        <dbReference type="Proteomes" id="UP000294309"/>
    </source>
</evidence>
<keyword evidence="3" id="KW-1185">Reference proteome</keyword>
<dbReference type="RefSeq" id="WP_243831609.1">
    <property type="nucleotide sequence ID" value="NZ_CP038013.1"/>
</dbReference>
<dbReference type="PROSITE" id="PS00383">
    <property type="entry name" value="TYR_PHOSPHATASE_1"/>
    <property type="match status" value="1"/>
</dbReference>
<dbReference type="KEGG" id="sgq:SGLAD_v1c05670"/>
<organism evidence="2 3">
    <name type="scientific">Spiroplasma gladiatoris</name>
    <dbReference type="NCBI Taxonomy" id="2143"/>
    <lineage>
        <taxon>Bacteria</taxon>
        <taxon>Bacillati</taxon>
        <taxon>Mycoplasmatota</taxon>
        <taxon>Mollicutes</taxon>
        <taxon>Entomoplasmatales</taxon>
        <taxon>Spiroplasmataceae</taxon>
        <taxon>Spiroplasma</taxon>
    </lineage>
</organism>
<dbReference type="Proteomes" id="UP000294309">
    <property type="component" value="Chromosome"/>
</dbReference>
<feature type="domain" description="Tyrosine specific protein phosphatases" evidence="1">
    <location>
        <begin position="70"/>
        <end position="111"/>
    </location>
</feature>
<dbReference type="SUPFAM" id="SSF52799">
    <property type="entry name" value="(Phosphotyrosine protein) phosphatases II"/>
    <property type="match status" value="1"/>
</dbReference>
<dbReference type="InterPro" id="IPR016130">
    <property type="entry name" value="Tyr_Pase_AS"/>
</dbReference>
<reference evidence="2 3" key="1">
    <citation type="submission" date="2019-03" db="EMBL/GenBank/DDBJ databases">
        <title>Complete genome sequence of Spiroplasma gladiatoris TG-1 (DSM 22552).</title>
        <authorList>
            <person name="Lin Y.-C."/>
            <person name="Chou L."/>
            <person name="Kuo C.-H."/>
        </authorList>
    </citation>
    <scope>NUCLEOTIDE SEQUENCE [LARGE SCALE GENOMIC DNA]</scope>
    <source>
        <strain evidence="2 3">TG-1</strain>
    </source>
</reference>
<dbReference type="InterPro" id="IPR029021">
    <property type="entry name" value="Prot-tyrosine_phosphatase-like"/>
</dbReference>
<accession>A0A4P7AJC8</accession>
<name>A0A4P7AJC8_9MOLU</name>
<proteinExistence type="predicted"/>
<sequence>MRKIMNNLFLGDKKSAPKETQLRISCAQEIFKKYIKNSNLQVSFDAKNDIKYYNFEDFPIYEDIDIDLVDDALKTIENNINNKVIYVHCVWGINRSPSIVFMYMVRNKLLNGNTYEECQSQFWKIYPYHRANPGWQEFLINQFPYNFKKN</sequence>
<evidence type="ECO:0000259" key="1">
    <source>
        <dbReference type="PROSITE" id="PS50056"/>
    </source>
</evidence>
<protein>
    <recommendedName>
        <fullName evidence="1">Tyrosine specific protein phosphatases domain-containing protein</fullName>
    </recommendedName>
</protein>